<dbReference type="CDD" id="cd01277">
    <property type="entry name" value="HINT_subgroup"/>
    <property type="match status" value="1"/>
</dbReference>
<dbReference type="PROSITE" id="PS51084">
    <property type="entry name" value="HIT_2"/>
    <property type="match status" value="1"/>
</dbReference>
<dbReference type="InterPro" id="IPR001310">
    <property type="entry name" value="Histidine_triad_HIT"/>
</dbReference>
<accession>A0A4R3JF50</accession>
<dbReference type="PANTHER" id="PTHR46648">
    <property type="entry name" value="HIT FAMILY PROTEIN 1"/>
    <property type="match status" value="1"/>
</dbReference>
<protein>
    <submittedName>
        <fullName evidence="7">Histidine triad (HIT) family protein</fullName>
    </submittedName>
    <submittedName>
        <fullName evidence="5">Protein hit</fullName>
    </submittedName>
</protein>
<dbReference type="Gene3D" id="3.30.428.10">
    <property type="entry name" value="HIT-like"/>
    <property type="match status" value="1"/>
</dbReference>
<evidence type="ECO:0000313" key="6">
    <source>
        <dbReference type="EMBL" id="GBU03822.1"/>
    </source>
</evidence>
<dbReference type="EMBL" id="SLZV01000026">
    <property type="protein sequence ID" value="TCS64437.1"/>
    <property type="molecule type" value="Genomic_DNA"/>
</dbReference>
<sequence length="137" mass="15510">MRDEKCIFCKIANGEIPSATLYEDEDFRVILDLGPASKGHALILPKEHYKDLYHLDDEIAAKALVLAKRMITKLTEVLGCEGYNIVQNNGELAGQTVFHFHMHLIPRYKNDNVGLGWNVGTLTEEDKLEILSKLNEQ</sequence>
<evidence type="ECO:0000313" key="8">
    <source>
        <dbReference type="Proteomes" id="UP000294613"/>
    </source>
</evidence>
<feature type="domain" description="HIT" evidence="4">
    <location>
        <begin position="7"/>
        <end position="114"/>
    </location>
</feature>
<dbReference type="Proteomes" id="UP000702954">
    <property type="component" value="Unassembled WGS sequence"/>
</dbReference>
<evidence type="ECO:0000313" key="7">
    <source>
        <dbReference type="EMBL" id="TCS64437.1"/>
    </source>
</evidence>
<dbReference type="InterPro" id="IPR036265">
    <property type="entry name" value="HIT-like_sf"/>
</dbReference>
<keyword evidence="9" id="KW-1185">Reference proteome</keyword>
<dbReference type="InterPro" id="IPR019808">
    <property type="entry name" value="Histidine_triad_CS"/>
</dbReference>
<dbReference type="Proteomes" id="UP000294613">
    <property type="component" value="Unassembled WGS sequence"/>
</dbReference>
<dbReference type="RefSeq" id="WP_016439504.1">
    <property type="nucleotide sequence ID" value="NZ_AP031411.1"/>
</dbReference>
<dbReference type="SUPFAM" id="SSF54197">
    <property type="entry name" value="HIT-like"/>
    <property type="match status" value="1"/>
</dbReference>
<evidence type="ECO:0000259" key="4">
    <source>
        <dbReference type="PROSITE" id="PS51084"/>
    </source>
</evidence>
<dbReference type="InterPro" id="IPR039384">
    <property type="entry name" value="HINT"/>
</dbReference>
<dbReference type="GO" id="GO:0009117">
    <property type="term" value="P:nucleotide metabolic process"/>
    <property type="evidence" value="ECO:0007669"/>
    <property type="project" value="TreeGrafter"/>
</dbReference>
<feature type="active site" description="Tele-AMP-histidine intermediate" evidence="1">
    <location>
        <position position="101"/>
    </location>
</feature>
<feature type="short sequence motif" description="Histidine triad motif" evidence="2 3">
    <location>
        <begin position="99"/>
        <end position="103"/>
    </location>
</feature>
<organism evidence="7 8">
    <name type="scientific">Faecalimonas umbilicata</name>
    <dbReference type="NCBI Taxonomy" id="1912855"/>
    <lineage>
        <taxon>Bacteria</taxon>
        <taxon>Bacillati</taxon>
        <taxon>Bacillota</taxon>
        <taxon>Clostridia</taxon>
        <taxon>Lachnospirales</taxon>
        <taxon>Lachnospiraceae</taxon>
        <taxon>Faecalimonas</taxon>
    </lineage>
</organism>
<dbReference type="GO" id="GO:0003824">
    <property type="term" value="F:catalytic activity"/>
    <property type="evidence" value="ECO:0007669"/>
    <property type="project" value="InterPro"/>
</dbReference>
<evidence type="ECO:0000256" key="2">
    <source>
        <dbReference type="PIRSR" id="PIRSR601310-3"/>
    </source>
</evidence>
<reference evidence="5 9" key="1">
    <citation type="journal article" date="2018" name="Int. J. Syst. Evol. Microbiol.">
        <title>Draft Genome Sequence of Faecalimonas umbilicata JCM 30896T, an Acetate-Producing Bacterium Isolated from Human Feces.</title>
        <authorList>
            <person name="Sakamoto M."/>
            <person name="Ikeyama N."/>
            <person name="Yuki M."/>
            <person name="Ohkuma M."/>
        </authorList>
    </citation>
    <scope>NUCLEOTIDE SEQUENCE [LARGE SCALE GENOMIC DNA]</scope>
    <source>
        <strain evidence="5 9">EGH7</strain>
    </source>
</reference>
<evidence type="ECO:0000313" key="5">
    <source>
        <dbReference type="EMBL" id="GBU03475.1"/>
    </source>
</evidence>
<name>A0A4R3JF50_9FIRM</name>
<gene>
    <name evidence="7" type="ORF">EDD74_12646</name>
    <name evidence="5" type="ORF">FAEUMB_00160</name>
    <name evidence="6" type="ORF">FAEUMB_03630</name>
</gene>
<dbReference type="AlphaFoldDB" id="A0A4R3JF50"/>
<comment type="caution">
    <text evidence="7">The sequence shown here is derived from an EMBL/GenBank/DDBJ whole genome shotgun (WGS) entry which is preliminary data.</text>
</comment>
<dbReference type="EMBL" id="BHEO01000002">
    <property type="protein sequence ID" value="GBU03822.1"/>
    <property type="molecule type" value="Genomic_DNA"/>
</dbReference>
<evidence type="ECO:0000256" key="1">
    <source>
        <dbReference type="PIRSR" id="PIRSR601310-1"/>
    </source>
</evidence>
<proteinExistence type="predicted"/>
<dbReference type="PANTHER" id="PTHR46648:SF1">
    <property type="entry name" value="ADENOSINE 5'-MONOPHOSPHORAMIDASE HNT1"/>
    <property type="match status" value="1"/>
</dbReference>
<dbReference type="PROSITE" id="PS00892">
    <property type="entry name" value="HIT_1"/>
    <property type="match status" value="1"/>
</dbReference>
<evidence type="ECO:0000256" key="3">
    <source>
        <dbReference type="PROSITE-ProRule" id="PRU00464"/>
    </source>
</evidence>
<reference evidence="7 8" key="2">
    <citation type="submission" date="2019-03" db="EMBL/GenBank/DDBJ databases">
        <title>Genomic Encyclopedia of Type Strains, Phase IV (KMG-IV): sequencing the most valuable type-strain genomes for metagenomic binning, comparative biology and taxonomic classification.</title>
        <authorList>
            <person name="Goeker M."/>
        </authorList>
    </citation>
    <scope>NUCLEOTIDE SEQUENCE [LARGE SCALE GENOMIC DNA]</scope>
    <source>
        <strain evidence="7 8">DSM 103426</strain>
    </source>
</reference>
<dbReference type="PRINTS" id="PR00332">
    <property type="entry name" value="HISTRIAD"/>
</dbReference>
<dbReference type="GeneID" id="97508181"/>
<dbReference type="Pfam" id="PF01230">
    <property type="entry name" value="HIT"/>
    <property type="match status" value="1"/>
</dbReference>
<dbReference type="EMBL" id="BHEO01000001">
    <property type="protein sequence ID" value="GBU03475.1"/>
    <property type="molecule type" value="Genomic_DNA"/>
</dbReference>
<dbReference type="InterPro" id="IPR011146">
    <property type="entry name" value="HIT-like"/>
</dbReference>
<evidence type="ECO:0000313" key="9">
    <source>
        <dbReference type="Proteomes" id="UP000702954"/>
    </source>
</evidence>